<protein>
    <submittedName>
        <fullName evidence="5">Metallophosphoesterase</fullName>
    </submittedName>
</protein>
<comment type="caution">
    <text evidence="5">The sequence shown here is derived from an EMBL/GenBank/DDBJ whole genome shotgun (WGS) entry which is preliminary data.</text>
</comment>
<sequence>MTRRSALKTGLIFSSAFLTAGWQSRLHAAGPRTDFGKKGMHFLAVGDYGTGKGGQVKVAQRMNEFAGKLDAPLTAVLALGDNFYNMLEPARFDRHFERMYSKEHLDCPFYACLGNHDYGPDYDSKQGRVKADMQLDYARNNPTSRWKMPAKWYAVEFPSPAAPLVKIIYLDGNYALGALTPQERLDQNRWLKAEMKKPTRARWTWVISHFPLFTDDKKRKDNQGLIKDWGEHLKGNDVSLYLAGHDHNLQHLQIKDYKPCFLVSGGGGASTYETEKSERGFSKEVFGFNHIHVDDERITVQLLDMDGNCMHAFERSRAGRVKVRKA</sequence>
<keyword evidence="1 3" id="KW-0732">Signal</keyword>
<dbReference type="PANTHER" id="PTHR10161">
    <property type="entry name" value="TARTRATE-RESISTANT ACID PHOSPHATASE TYPE 5"/>
    <property type="match status" value="1"/>
</dbReference>
<dbReference type="InterPro" id="IPR051558">
    <property type="entry name" value="Metallophosphoesterase_PAP"/>
</dbReference>
<feature type="chain" id="PRO_5045092420" evidence="3">
    <location>
        <begin position="21"/>
        <end position="326"/>
    </location>
</feature>
<evidence type="ECO:0000256" key="1">
    <source>
        <dbReference type="ARBA" id="ARBA00022729"/>
    </source>
</evidence>
<evidence type="ECO:0000259" key="4">
    <source>
        <dbReference type="Pfam" id="PF00149"/>
    </source>
</evidence>
<evidence type="ECO:0000256" key="2">
    <source>
        <dbReference type="ARBA" id="ARBA00022801"/>
    </source>
</evidence>
<keyword evidence="6" id="KW-1185">Reference proteome</keyword>
<dbReference type="Gene3D" id="3.60.21.10">
    <property type="match status" value="1"/>
</dbReference>
<evidence type="ECO:0000256" key="3">
    <source>
        <dbReference type="SAM" id="SignalP"/>
    </source>
</evidence>
<dbReference type="SUPFAM" id="SSF56300">
    <property type="entry name" value="Metallo-dependent phosphatases"/>
    <property type="match status" value="1"/>
</dbReference>
<reference evidence="5" key="1">
    <citation type="submission" date="2022-10" db="EMBL/GenBank/DDBJ databases">
        <title>Luteolibacter sp. GHJ8, whole genome shotgun sequencing project.</title>
        <authorList>
            <person name="Zhao G."/>
            <person name="Shen L."/>
        </authorList>
    </citation>
    <scope>NUCLEOTIDE SEQUENCE</scope>
    <source>
        <strain evidence="5">GHJ8</strain>
    </source>
</reference>
<proteinExistence type="predicted"/>
<keyword evidence="2" id="KW-0378">Hydrolase</keyword>
<evidence type="ECO:0000313" key="6">
    <source>
        <dbReference type="Proteomes" id="UP001165653"/>
    </source>
</evidence>
<dbReference type="EMBL" id="JAPDDR010000006">
    <property type="protein sequence ID" value="MCW1914612.1"/>
    <property type="molecule type" value="Genomic_DNA"/>
</dbReference>
<gene>
    <name evidence="5" type="ORF">OJ996_13575</name>
</gene>
<dbReference type="Proteomes" id="UP001165653">
    <property type="component" value="Unassembled WGS sequence"/>
</dbReference>
<evidence type="ECO:0000313" key="5">
    <source>
        <dbReference type="EMBL" id="MCW1914612.1"/>
    </source>
</evidence>
<dbReference type="InterPro" id="IPR029052">
    <property type="entry name" value="Metallo-depent_PP-like"/>
</dbReference>
<dbReference type="Pfam" id="PF00149">
    <property type="entry name" value="Metallophos"/>
    <property type="match status" value="1"/>
</dbReference>
<organism evidence="5 6">
    <name type="scientific">Luteolibacter rhizosphaerae</name>
    <dbReference type="NCBI Taxonomy" id="2989719"/>
    <lineage>
        <taxon>Bacteria</taxon>
        <taxon>Pseudomonadati</taxon>
        <taxon>Verrucomicrobiota</taxon>
        <taxon>Verrucomicrobiia</taxon>
        <taxon>Verrucomicrobiales</taxon>
        <taxon>Verrucomicrobiaceae</taxon>
        <taxon>Luteolibacter</taxon>
    </lineage>
</organism>
<dbReference type="InterPro" id="IPR004843">
    <property type="entry name" value="Calcineurin-like_PHP"/>
</dbReference>
<accession>A0ABT3G4M3</accession>
<name>A0ABT3G4M3_9BACT</name>
<dbReference type="PANTHER" id="PTHR10161:SF14">
    <property type="entry name" value="TARTRATE-RESISTANT ACID PHOSPHATASE TYPE 5"/>
    <property type="match status" value="1"/>
</dbReference>
<feature type="signal peptide" evidence="3">
    <location>
        <begin position="1"/>
        <end position="20"/>
    </location>
</feature>
<feature type="domain" description="Calcineurin-like phosphoesterase" evidence="4">
    <location>
        <begin position="40"/>
        <end position="248"/>
    </location>
</feature>